<evidence type="ECO:0000313" key="2">
    <source>
        <dbReference type="Proteomes" id="UP000004200"/>
    </source>
</evidence>
<evidence type="ECO:0000313" key="1">
    <source>
        <dbReference type="EMBL" id="EGV28620.1"/>
    </source>
</evidence>
<reference evidence="1 2" key="1">
    <citation type="submission" date="2011-06" db="EMBL/GenBank/DDBJ databases">
        <title>The draft genome of Thiorhodococcus drewsii AZ1.</title>
        <authorList>
            <consortium name="US DOE Joint Genome Institute (JGI-PGF)"/>
            <person name="Lucas S."/>
            <person name="Han J."/>
            <person name="Lapidus A."/>
            <person name="Cheng J.-F."/>
            <person name="Goodwin L."/>
            <person name="Pitluck S."/>
            <person name="Peters L."/>
            <person name="Land M.L."/>
            <person name="Hauser L."/>
            <person name="Vogl K."/>
            <person name="Liu Z."/>
            <person name="Imhoff J."/>
            <person name="Thiel V."/>
            <person name="Frigaard N.-U."/>
            <person name="Bryant D.A."/>
            <person name="Woyke T.J."/>
        </authorList>
    </citation>
    <scope>NUCLEOTIDE SEQUENCE [LARGE SCALE GENOMIC DNA]</scope>
    <source>
        <strain evidence="1 2">AZ1</strain>
    </source>
</reference>
<name>G2E5P9_9GAMM</name>
<dbReference type="RefSeq" id="WP_007042325.1">
    <property type="nucleotide sequence ID" value="NZ_AFWT01000033.1"/>
</dbReference>
<protein>
    <submittedName>
        <fullName evidence="1">Uncharacterized protein</fullName>
    </submittedName>
</protein>
<keyword evidence="2" id="KW-1185">Reference proteome</keyword>
<sequence length="111" mass="11954">MDDLNALRDHVGDELNARNSQYLTFLLAIAELAANGDNPNREEQLLIDEAFESATNSLTVGLSGTDRVLVACSAIRLHMRLNGKGVSVPRALSGVERHARYTVASTEGCEG</sequence>
<gene>
    <name evidence="1" type="ORF">ThidrDRAFT_3612</name>
</gene>
<dbReference type="Proteomes" id="UP000004200">
    <property type="component" value="Unassembled WGS sequence"/>
</dbReference>
<organism evidence="1 2">
    <name type="scientific">Thiorhodococcus drewsii AZ1</name>
    <dbReference type="NCBI Taxonomy" id="765913"/>
    <lineage>
        <taxon>Bacteria</taxon>
        <taxon>Pseudomonadati</taxon>
        <taxon>Pseudomonadota</taxon>
        <taxon>Gammaproteobacteria</taxon>
        <taxon>Chromatiales</taxon>
        <taxon>Chromatiaceae</taxon>
        <taxon>Thiorhodococcus</taxon>
    </lineage>
</organism>
<dbReference type="AlphaFoldDB" id="G2E5P9"/>
<proteinExistence type="predicted"/>
<dbReference type="EMBL" id="AFWT01000033">
    <property type="protein sequence ID" value="EGV28620.1"/>
    <property type="molecule type" value="Genomic_DNA"/>
</dbReference>
<accession>G2E5P9</accession>
<comment type="caution">
    <text evidence="1">The sequence shown here is derived from an EMBL/GenBank/DDBJ whole genome shotgun (WGS) entry which is preliminary data.</text>
</comment>